<dbReference type="EMBL" id="LNIX01000061">
    <property type="protein sequence ID" value="OXA37252.1"/>
    <property type="molecule type" value="Genomic_DNA"/>
</dbReference>
<feature type="compositionally biased region" description="Low complexity" evidence="1">
    <location>
        <begin position="390"/>
        <end position="404"/>
    </location>
</feature>
<keyword evidence="3" id="KW-1185">Reference proteome</keyword>
<feature type="compositionally biased region" description="Basic and acidic residues" evidence="1">
    <location>
        <begin position="218"/>
        <end position="257"/>
    </location>
</feature>
<feature type="compositionally biased region" description="Basic and acidic residues" evidence="1">
    <location>
        <begin position="265"/>
        <end position="276"/>
    </location>
</feature>
<feature type="compositionally biased region" description="Polar residues" evidence="1">
    <location>
        <begin position="558"/>
        <end position="570"/>
    </location>
</feature>
<feature type="region of interest" description="Disordered" evidence="1">
    <location>
        <begin position="312"/>
        <end position="337"/>
    </location>
</feature>
<evidence type="ECO:0000313" key="3">
    <source>
        <dbReference type="Proteomes" id="UP000198287"/>
    </source>
</evidence>
<sequence length="600" mass="63473">MATGGDTVIQNVQEEEEGTTPTITNPINCTTDLLIDFNLSECSVATKVLPAEITSKAEYDDTFGLFGSGQPPPLIPPPALLQDCSLNSTASPFGLGFGMGRKKSKKGVGVSTPLGLRRDLIAEARDPFSPIFTGQEKTSGGGGDVVNPPTAELLVVNEGPISLPVRLPEVPDNIERHSFTGGKGANFSDSDSLLDIDNLSGFSCSADSDRLLEQLRENLRVNDDATPPRDEESVEEEMRSKSEQNCDNYVIDKKEPGPQEVEEASVLREKKRRDSVNSKLQRLSMLISSPIANSPSPSGNGNAKYIPTPMTTPVSQRRPQSFHSWTPRSSVATNTSPARSIKDVVEAPSIHRMSSPGSTCRRYLGLSQGRKVLSVDDDDVFNSSPGKRLSFGSTTSESSTSPTKSVRHDHIFASKTKPTSAVKGTTQLQRAGPLKVVASVKGLSSIAEGDKNSPTVASEGRQTPGGWSSAPVSRKFIPPVAQSSPLPKARSGQVVTPGRRSYVGVKSSGYGAAGLNCSMTGGGGRGPQESPIRRPESVASSSSSSSRLIPPSPRSALPVTTKNLPANSISAVGGAGSKENRPKKAMTSALPRFGFGFQKK</sequence>
<dbReference type="Proteomes" id="UP000198287">
    <property type="component" value="Unassembled WGS sequence"/>
</dbReference>
<feature type="region of interest" description="Disordered" evidence="1">
    <location>
        <begin position="218"/>
        <end position="278"/>
    </location>
</feature>
<feature type="region of interest" description="Disordered" evidence="1">
    <location>
        <begin position="446"/>
        <end position="472"/>
    </location>
</feature>
<feature type="compositionally biased region" description="Polar residues" evidence="1">
    <location>
        <begin position="416"/>
        <end position="427"/>
    </location>
</feature>
<proteinExistence type="predicted"/>
<comment type="caution">
    <text evidence="2">The sequence shown here is derived from an EMBL/GenBank/DDBJ whole genome shotgun (WGS) entry which is preliminary data.</text>
</comment>
<protein>
    <submittedName>
        <fullName evidence="2">Uncharacterized protein</fullName>
    </submittedName>
</protein>
<organism evidence="2 3">
    <name type="scientific">Folsomia candida</name>
    <name type="common">Springtail</name>
    <dbReference type="NCBI Taxonomy" id="158441"/>
    <lineage>
        <taxon>Eukaryota</taxon>
        <taxon>Metazoa</taxon>
        <taxon>Ecdysozoa</taxon>
        <taxon>Arthropoda</taxon>
        <taxon>Hexapoda</taxon>
        <taxon>Collembola</taxon>
        <taxon>Entomobryomorpha</taxon>
        <taxon>Isotomoidea</taxon>
        <taxon>Isotomidae</taxon>
        <taxon>Proisotominae</taxon>
        <taxon>Folsomia</taxon>
    </lineage>
</organism>
<feature type="region of interest" description="Disordered" evidence="1">
    <location>
        <begin position="518"/>
        <end position="600"/>
    </location>
</feature>
<dbReference type="AlphaFoldDB" id="A0A226CV22"/>
<feature type="region of interest" description="Disordered" evidence="1">
    <location>
        <begin position="376"/>
        <end position="427"/>
    </location>
</feature>
<reference evidence="2 3" key="1">
    <citation type="submission" date="2015-12" db="EMBL/GenBank/DDBJ databases">
        <title>The genome of Folsomia candida.</title>
        <authorList>
            <person name="Faddeeva A."/>
            <person name="Derks M.F."/>
            <person name="Anvar Y."/>
            <person name="Smit S."/>
            <person name="Van Straalen N."/>
            <person name="Roelofs D."/>
        </authorList>
    </citation>
    <scope>NUCLEOTIDE SEQUENCE [LARGE SCALE GENOMIC DNA]</scope>
    <source>
        <strain evidence="2 3">VU population</strain>
        <tissue evidence="2">Whole body</tissue>
    </source>
</reference>
<name>A0A226CV22_FOLCA</name>
<evidence type="ECO:0000256" key="1">
    <source>
        <dbReference type="SAM" id="MobiDB-lite"/>
    </source>
</evidence>
<feature type="compositionally biased region" description="Low complexity" evidence="1">
    <location>
        <begin position="537"/>
        <end position="549"/>
    </location>
</feature>
<evidence type="ECO:0000313" key="2">
    <source>
        <dbReference type="EMBL" id="OXA37252.1"/>
    </source>
</evidence>
<gene>
    <name evidence="2" type="ORF">Fcan01_27971</name>
</gene>
<feature type="region of interest" description="Disordered" evidence="1">
    <location>
        <begin position="1"/>
        <end position="23"/>
    </location>
</feature>
<accession>A0A226CV22</accession>